<proteinExistence type="predicted"/>
<feature type="domain" description="Transposase IS110-like N-terminal" evidence="2">
    <location>
        <begin position="7"/>
        <end position="156"/>
    </location>
</feature>
<sequence>MESIVYVGMDVHKATYSLCALDKATGALLAETQCASEPKLVEKFINGLAEELESDTKFVTGYEAGILGYSLYRSLKNLGIDCIILAPTTMYSSAKNKMVKNDSMDARMIAKNLAANTYCAVYVPDEADNEVKEFIRLRKMMKKDLIRVKQQIGMFLLRQGLKCSASKWTLAYMDWLKKVPLSPVLRSVLDEMTLQKSELEEKIARYDQTIETFANSERYTKPIHALTSMKGFKTTTAMTIHIEIADFKRFKTAKAFMSYVGLNPSEHSSGDHTIKGGISKQGNSIVRTTIIEATQGLVKGSIGYKSRALKARQAGQESAVISYADKAGAHLHRKFTRMLTQGKSYNVAIAAVARELAGFIWGMETGNINY</sequence>
<dbReference type="EMBL" id="VBWO01000038">
    <property type="protein sequence ID" value="TLF35250.1"/>
    <property type="molecule type" value="Genomic_DNA"/>
</dbReference>
<evidence type="ECO:0000313" key="5">
    <source>
        <dbReference type="Proteomes" id="UP000309885"/>
    </source>
</evidence>
<evidence type="ECO:0000256" key="1">
    <source>
        <dbReference type="SAM" id="Coils"/>
    </source>
</evidence>
<keyword evidence="1" id="KW-0175">Coiled coil</keyword>
<dbReference type="GO" id="GO:0006313">
    <property type="term" value="P:DNA transposition"/>
    <property type="evidence" value="ECO:0007669"/>
    <property type="project" value="InterPro"/>
</dbReference>
<dbReference type="GO" id="GO:0004803">
    <property type="term" value="F:transposase activity"/>
    <property type="evidence" value="ECO:0007669"/>
    <property type="project" value="InterPro"/>
</dbReference>
<dbReference type="AlphaFoldDB" id="A0A5R8LFX0"/>
<dbReference type="NCBIfam" id="NF033542">
    <property type="entry name" value="transpos_IS110"/>
    <property type="match status" value="1"/>
</dbReference>
<evidence type="ECO:0000313" key="4">
    <source>
        <dbReference type="EMBL" id="TLF35250.1"/>
    </source>
</evidence>
<dbReference type="InterPro" id="IPR002525">
    <property type="entry name" value="Transp_IS110-like_N"/>
</dbReference>
<dbReference type="Pfam" id="PF02371">
    <property type="entry name" value="Transposase_20"/>
    <property type="match status" value="1"/>
</dbReference>
<feature type="coiled-coil region" evidence="1">
    <location>
        <begin position="189"/>
        <end position="216"/>
    </location>
</feature>
<dbReference type="InterPro" id="IPR003346">
    <property type="entry name" value="Transposase_20"/>
</dbReference>
<evidence type="ECO:0000259" key="2">
    <source>
        <dbReference type="Pfam" id="PF01548"/>
    </source>
</evidence>
<organism evidence="4 5">
    <name type="scientific">Lacticaseibacillus zeae</name>
    <name type="common">Lactobacillus zeae</name>
    <dbReference type="NCBI Taxonomy" id="57037"/>
    <lineage>
        <taxon>Bacteria</taxon>
        <taxon>Bacillati</taxon>
        <taxon>Bacillota</taxon>
        <taxon>Bacilli</taxon>
        <taxon>Lactobacillales</taxon>
        <taxon>Lactobacillaceae</taxon>
        <taxon>Lacticaseibacillus</taxon>
    </lineage>
</organism>
<reference evidence="4 5" key="1">
    <citation type="submission" date="2019-05" db="EMBL/GenBank/DDBJ databases">
        <title>Genome-based reclassification of Lactobacillus casei as Lactobacillus casei subsp. casei. subsp.nov., description of Lactobacillus casei subsp. zeae subsp. nov., and emended description of Lactobacillus casei.</title>
        <authorList>
            <person name="Huang C.-H."/>
        </authorList>
    </citation>
    <scope>NUCLEOTIDE SEQUENCE [LARGE SCALE GENOMIC DNA]</scope>
    <source>
        <strain evidence="4 5">CRBIP24.44</strain>
    </source>
</reference>
<name>A0A5R8LFX0_LACZE</name>
<evidence type="ECO:0000259" key="3">
    <source>
        <dbReference type="Pfam" id="PF02371"/>
    </source>
</evidence>
<dbReference type="Proteomes" id="UP000309885">
    <property type="component" value="Unassembled WGS sequence"/>
</dbReference>
<dbReference type="RefSeq" id="WP_138132191.1">
    <property type="nucleotide sequence ID" value="NZ_CP074379.1"/>
</dbReference>
<comment type="caution">
    <text evidence="4">The sequence shown here is derived from an EMBL/GenBank/DDBJ whole genome shotgun (WGS) entry which is preliminary data.</text>
</comment>
<dbReference type="PANTHER" id="PTHR33055">
    <property type="entry name" value="TRANSPOSASE FOR INSERTION SEQUENCE ELEMENT IS1111A"/>
    <property type="match status" value="1"/>
</dbReference>
<dbReference type="PANTHER" id="PTHR33055:SF3">
    <property type="entry name" value="PUTATIVE TRANSPOSASE FOR IS117-RELATED"/>
    <property type="match status" value="1"/>
</dbReference>
<dbReference type="InterPro" id="IPR047650">
    <property type="entry name" value="Transpos_IS110"/>
</dbReference>
<gene>
    <name evidence="4" type="ORF">FEI15_15590</name>
</gene>
<dbReference type="GO" id="GO:0003677">
    <property type="term" value="F:DNA binding"/>
    <property type="evidence" value="ECO:0007669"/>
    <property type="project" value="InterPro"/>
</dbReference>
<dbReference type="Pfam" id="PF01548">
    <property type="entry name" value="DEDD_Tnp_IS110"/>
    <property type="match status" value="1"/>
</dbReference>
<accession>A0A5R8LFX0</accession>
<protein>
    <submittedName>
        <fullName evidence="4">IS110 family transposase</fullName>
    </submittedName>
</protein>
<feature type="domain" description="Transposase IS116/IS110/IS902 C-terminal" evidence="3">
    <location>
        <begin position="224"/>
        <end position="298"/>
    </location>
</feature>